<feature type="transmembrane region" description="Helical" evidence="18">
    <location>
        <begin position="298"/>
        <end position="317"/>
    </location>
</feature>
<feature type="transmembrane region" description="Helical" evidence="18">
    <location>
        <begin position="195"/>
        <end position="218"/>
    </location>
</feature>
<evidence type="ECO:0000259" key="19">
    <source>
        <dbReference type="Pfam" id="PF00361"/>
    </source>
</evidence>
<dbReference type="InterPro" id="IPR050175">
    <property type="entry name" value="Complex_I_Subunit_2"/>
</dbReference>
<evidence type="ECO:0000256" key="1">
    <source>
        <dbReference type="ARBA" id="ARBA00004448"/>
    </source>
</evidence>
<dbReference type="EC" id="7.1.1.2" evidence="3"/>
<keyword evidence="11 18" id="KW-1133">Transmembrane helix</keyword>
<dbReference type="Pfam" id="PF00361">
    <property type="entry name" value="Proton_antipo_M"/>
    <property type="match status" value="1"/>
</dbReference>
<evidence type="ECO:0000256" key="18">
    <source>
        <dbReference type="SAM" id="Phobius"/>
    </source>
</evidence>
<reference evidence="20" key="1">
    <citation type="journal article" date="2017" name="Nat. Ecol. Evol.">
        <title>Adaptation to deep-sea chemosynthetic environments as revealed by mussel genomes.</title>
        <authorList>
            <person name="Sun J."/>
            <person name="Zhang Y."/>
            <person name="Xu T."/>
            <person name="Zhang Y."/>
            <person name="Mu H."/>
            <person name="Zhang Y."/>
            <person name="Lan Y."/>
            <person name="Fields C.J."/>
            <person name="Hui J.H.L."/>
            <person name="Zhang W."/>
            <person name="Li R."/>
            <person name="Nong W."/>
            <person name="Cheung F.K.M."/>
            <person name="Qiu J.-W."/>
            <person name="Qian P.-Y."/>
        </authorList>
    </citation>
    <scope>NUCLEOTIDE SEQUENCE</scope>
</reference>
<feature type="transmembrane region" description="Helical" evidence="18">
    <location>
        <begin position="5"/>
        <end position="21"/>
    </location>
</feature>
<dbReference type="AlphaFoldDB" id="A0A1Z2WWV7"/>
<comment type="subcellular location">
    <subcellularLocation>
        <location evidence="1">Mitochondrion inner membrane</location>
        <topology evidence="1">Multi-pass membrane protein</topology>
    </subcellularLocation>
</comment>
<dbReference type="GO" id="GO:0005743">
    <property type="term" value="C:mitochondrial inner membrane"/>
    <property type="evidence" value="ECO:0007669"/>
    <property type="project" value="UniProtKB-SubCell"/>
</dbReference>
<keyword evidence="7 18" id="KW-0812">Transmembrane</keyword>
<feature type="transmembrane region" description="Helical" evidence="18">
    <location>
        <begin position="172"/>
        <end position="189"/>
    </location>
</feature>
<feature type="domain" description="NADH:quinone oxidoreductase/Mrp antiporter transmembrane" evidence="19">
    <location>
        <begin position="29"/>
        <end position="271"/>
    </location>
</feature>
<dbReference type="InterPro" id="IPR001750">
    <property type="entry name" value="ND/Mrp_TM"/>
</dbReference>
<comment type="similarity">
    <text evidence="2">Belongs to the complex I subunit 2 family.</text>
</comment>
<evidence type="ECO:0000256" key="13">
    <source>
        <dbReference type="ARBA" id="ARBA00023075"/>
    </source>
</evidence>
<evidence type="ECO:0000256" key="16">
    <source>
        <dbReference type="ARBA" id="ARBA00031028"/>
    </source>
</evidence>
<evidence type="ECO:0000256" key="7">
    <source>
        <dbReference type="ARBA" id="ARBA00022692"/>
    </source>
</evidence>
<gene>
    <name evidence="20" type="primary">nad2</name>
</gene>
<evidence type="ECO:0000256" key="12">
    <source>
        <dbReference type="ARBA" id="ARBA00023027"/>
    </source>
</evidence>
<keyword evidence="5" id="KW-0813">Transport</keyword>
<keyword evidence="14 20" id="KW-0496">Mitochondrion</keyword>
<evidence type="ECO:0000256" key="6">
    <source>
        <dbReference type="ARBA" id="ARBA00022660"/>
    </source>
</evidence>
<evidence type="ECO:0000256" key="11">
    <source>
        <dbReference type="ARBA" id="ARBA00022989"/>
    </source>
</evidence>
<keyword evidence="9" id="KW-1278">Translocase</keyword>
<keyword evidence="8" id="KW-0999">Mitochondrion inner membrane</keyword>
<feature type="transmembrane region" description="Helical" evidence="18">
    <location>
        <begin position="146"/>
        <end position="165"/>
    </location>
</feature>
<geneLocation type="mitochondrion" evidence="20"/>
<feature type="transmembrane region" description="Helical" evidence="18">
    <location>
        <begin position="250"/>
        <end position="277"/>
    </location>
</feature>
<evidence type="ECO:0000256" key="3">
    <source>
        <dbReference type="ARBA" id="ARBA00012944"/>
    </source>
</evidence>
<evidence type="ECO:0000256" key="17">
    <source>
        <dbReference type="ARBA" id="ARBA00049551"/>
    </source>
</evidence>
<protein>
    <recommendedName>
        <fullName evidence="4">NADH-ubiquinone oxidoreductase chain 2</fullName>
        <ecNumber evidence="3">7.1.1.2</ecNumber>
    </recommendedName>
    <alternativeName>
        <fullName evidence="16">NADH dehydrogenase subunit 2</fullName>
    </alternativeName>
</protein>
<feature type="transmembrane region" description="Helical" evidence="18">
    <location>
        <begin position="58"/>
        <end position="77"/>
    </location>
</feature>
<keyword evidence="13" id="KW-0830">Ubiquinone</keyword>
<dbReference type="GO" id="GO:0008137">
    <property type="term" value="F:NADH dehydrogenase (ubiquinone) activity"/>
    <property type="evidence" value="ECO:0007669"/>
    <property type="project" value="UniProtKB-EC"/>
</dbReference>
<name>A0A1Z2WWV7_9BIVA</name>
<keyword evidence="15 18" id="KW-0472">Membrane</keyword>
<keyword evidence="6" id="KW-0679">Respiratory chain</keyword>
<sequence length="318" mass="35054">MMNPLNLISLMVLVLGVMFVLSSDSKLGGWLGMEINVFGFLGVLSMRGDSNVLAGLKYFIIQAIGSMFFLMGVLLFLSGGVGFYNLFMNMSMTCVYVGLFCKGGVFPFHSWVPSVIKISDWLTSWFIMSIQKIGPFFLIASWVSVWWVMVGVVGLSVLGGIGGLNQLSVRGILAYSSLVQSAWMLVALACSQKLFLFYFVSYLIQLSVMILVSAFLSLKNTGSEWLCILGSVVSLSLAGIPPMGGFFMKLMVFLLVPNMSMIIFPILGSIISLGFYIRLMKGFMLGYSWRLNKRLSGVVRLFILFNGALYLIVLSCIL</sequence>
<evidence type="ECO:0000256" key="8">
    <source>
        <dbReference type="ARBA" id="ARBA00022792"/>
    </source>
</evidence>
<organism evidence="20">
    <name type="scientific">Modiolus philippinarum</name>
    <dbReference type="NCBI Taxonomy" id="310899"/>
    <lineage>
        <taxon>Eukaryota</taxon>
        <taxon>Metazoa</taxon>
        <taxon>Spiralia</taxon>
        <taxon>Lophotrochozoa</taxon>
        <taxon>Mollusca</taxon>
        <taxon>Bivalvia</taxon>
        <taxon>Autobranchia</taxon>
        <taxon>Pteriomorphia</taxon>
        <taxon>Mytilida</taxon>
        <taxon>Mytiloidea</taxon>
        <taxon>Mytilidae</taxon>
        <taxon>Modiolinae</taxon>
        <taxon>Modiolus</taxon>
    </lineage>
</organism>
<comment type="catalytic activity">
    <reaction evidence="17">
        <text>a ubiquinone + NADH + 5 H(+)(in) = a ubiquinol + NAD(+) + 4 H(+)(out)</text>
        <dbReference type="Rhea" id="RHEA:29091"/>
        <dbReference type="Rhea" id="RHEA-COMP:9565"/>
        <dbReference type="Rhea" id="RHEA-COMP:9566"/>
        <dbReference type="ChEBI" id="CHEBI:15378"/>
        <dbReference type="ChEBI" id="CHEBI:16389"/>
        <dbReference type="ChEBI" id="CHEBI:17976"/>
        <dbReference type="ChEBI" id="CHEBI:57540"/>
        <dbReference type="ChEBI" id="CHEBI:57945"/>
        <dbReference type="EC" id="7.1.1.2"/>
    </reaction>
</comment>
<evidence type="ECO:0000256" key="10">
    <source>
        <dbReference type="ARBA" id="ARBA00022982"/>
    </source>
</evidence>
<proteinExistence type="inferred from homology"/>
<dbReference type="PANTHER" id="PTHR46552:SF1">
    <property type="entry name" value="NADH-UBIQUINONE OXIDOREDUCTASE CHAIN 2"/>
    <property type="match status" value="1"/>
</dbReference>
<dbReference type="EMBL" id="KY705073">
    <property type="protein sequence ID" value="ASB29975.1"/>
    <property type="molecule type" value="Genomic_DNA"/>
</dbReference>
<evidence type="ECO:0000256" key="2">
    <source>
        <dbReference type="ARBA" id="ARBA00007012"/>
    </source>
</evidence>
<keyword evidence="12" id="KW-0520">NAD</keyword>
<feature type="transmembrane region" description="Helical" evidence="18">
    <location>
        <begin position="225"/>
        <end position="244"/>
    </location>
</feature>
<accession>A0A1Z2WWV7</accession>
<feature type="transmembrane region" description="Helical" evidence="18">
    <location>
        <begin position="27"/>
        <end position="46"/>
    </location>
</feature>
<dbReference type="GO" id="GO:0006120">
    <property type="term" value="P:mitochondrial electron transport, NADH to ubiquinone"/>
    <property type="evidence" value="ECO:0007669"/>
    <property type="project" value="TreeGrafter"/>
</dbReference>
<keyword evidence="10" id="KW-0249">Electron transport</keyword>
<evidence type="ECO:0000256" key="14">
    <source>
        <dbReference type="ARBA" id="ARBA00023128"/>
    </source>
</evidence>
<evidence type="ECO:0000256" key="5">
    <source>
        <dbReference type="ARBA" id="ARBA00022448"/>
    </source>
</evidence>
<dbReference type="PANTHER" id="PTHR46552">
    <property type="entry name" value="NADH-UBIQUINONE OXIDOREDUCTASE CHAIN 2"/>
    <property type="match status" value="1"/>
</dbReference>
<evidence type="ECO:0000313" key="20">
    <source>
        <dbReference type="EMBL" id="ASB29975.1"/>
    </source>
</evidence>
<evidence type="ECO:0000256" key="9">
    <source>
        <dbReference type="ARBA" id="ARBA00022967"/>
    </source>
</evidence>
<evidence type="ECO:0000256" key="15">
    <source>
        <dbReference type="ARBA" id="ARBA00023136"/>
    </source>
</evidence>
<evidence type="ECO:0000256" key="4">
    <source>
        <dbReference type="ARBA" id="ARBA00021008"/>
    </source>
</evidence>